<accession>A0A7C8IM24</accession>
<dbReference type="InterPro" id="IPR003953">
    <property type="entry name" value="FAD-dep_OxRdtase_2_FAD-bd"/>
</dbReference>
<proteinExistence type="inferred from homology"/>
<evidence type="ECO:0000256" key="6">
    <source>
        <dbReference type="ARBA" id="ARBA00023033"/>
    </source>
</evidence>
<name>A0A7C8IM24_9PLEO</name>
<evidence type="ECO:0000313" key="10">
    <source>
        <dbReference type="Proteomes" id="UP000481861"/>
    </source>
</evidence>
<keyword evidence="5" id="KW-0560">Oxidoreductase</keyword>
<comment type="cofactor">
    <cofactor evidence="1">
        <name>FAD</name>
        <dbReference type="ChEBI" id="CHEBI:57692"/>
    </cofactor>
</comment>
<feature type="domain" description="FAD-binding" evidence="8">
    <location>
        <begin position="136"/>
        <end position="369"/>
    </location>
</feature>
<dbReference type="SUPFAM" id="SSF51905">
    <property type="entry name" value="FAD/NAD(P)-binding domain"/>
    <property type="match status" value="1"/>
</dbReference>
<gene>
    <name evidence="9" type="ORF">BDV95DRAFT_625444</name>
</gene>
<evidence type="ECO:0000256" key="2">
    <source>
        <dbReference type="ARBA" id="ARBA00007992"/>
    </source>
</evidence>
<dbReference type="OrthoDB" id="16820at2759"/>
<protein>
    <recommendedName>
        <fullName evidence="11">FAD-binding domain-containing protein</fullName>
    </recommendedName>
</protein>
<dbReference type="FunFam" id="3.50.50.60:FF:000270">
    <property type="entry name" value="FAD/NAD(P)-binding domain-containing protein"/>
    <property type="match status" value="1"/>
</dbReference>
<dbReference type="Proteomes" id="UP000481861">
    <property type="component" value="Unassembled WGS sequence"/>
</dbReference>
<dbReference type="GO" id="GO:0071949">
    <property type="term" value="F:FAD binding"/>
    <property type="evidence" value="ECO:0007669"/>
    <property type="project" value="InterPro"/>
</dbReference>
<comment type="similarity">
    <text evidence="2">Belongs to the paxM FAD-dependent monooxygenase family.</text>
</comment>
<dbReference type="PRINTS" id="PR00420">
    <property type="entry name" value="RNGMNOXGNASE"/>
</dbReference>
<keyword evidence="4" id="KW-0274">FAD</keyword>
<dbReference type="Pfam" id="PF01494">
    <property type="entry name" value="FAD_binding_3"/>
    <property type="match status" value="1"/>
</dbReference>
<evidence type="ECO:0000256" key="4">
    <source>
        <dbReference type="ARBA" id="ARBA00022827"/>
    </source>
</evidence>
<dbReference type="PANTHER" id="PTHR13789:SF315">
    <property type="entry name" value="FAD-DEPENDENT MONOOXYGENASE MDPD"/>
    <property type="match status" value="1"/>
</dbReference>
<reference evidence="9 10" key="1">
    <citation type="submission" date="2020-01" db="EMBL/GenBank/DDBJ databases">
        <authorList>
            <consortium name="DOE Joint Genome Institute"/>
            <person name="Haridas S."/>
            <person name="Albert R."/>
            <person name="Binder M."/>
            <person name="Bloem J."/>
            <person name="Labutti K."/>
            <person name="Salamov A."/>
            <person name="Andreopoulos B."/>
            <person name="Baker S.E."/>
            <person name="Barry K."/>
            <person name="Bills G."/>
            <person name="Bluhm B.H."/>
            <person name="Cannon C."/>
            <person name="Castanera R."/>
            <person name="Culley D.E."/>
            <person name="Daum C."/>
            <person name="Ezra D."/>
            <person name="Gonzalez J.B."/>
            <person name="Henrissat B."/>
            <person name="Kuo A."/>
            <person name="Liang C."/>
            <person name="Lipzen A."/>
            <person name="Lutzoni F."/>
            <person name="Magnuson J."/>
            <person name="Mondo S."/>
            <person name="Nolan M."/>
            <person name="Ohm R."/>
            <person name="Pangilinan J."/>
            <person name="Park H.-J.H."/>
            <person name="Ramirez L."/>
            <person name="Alfaro M."/>
            <person name="Sun H."/>
            <person name="Tritt A."/>
            <person name="Yoshinaga Y."/>
            <person name="Zwiers L.-H.L."/>
            <person name="Turgeon B.G."/>
            <person name="Goodwin S.B."/>
            <person name="Spatafora J.W."/>
            <person name="Crous P.W."/>
            <person name="Grigoriev I.V."/>
        </authorList>
    </citation>
    <scope>NUCLEOTIDE SEQUENCE [LARGE SCALE GENOMIC DNA]</scope>
    <source>
        <strain evidence="9 10">CBS 611.86</strain>
    </source>
</reference>
<dbReference type="Gene3D" id="3.50.50.60">
    <property type="entry name" value="FAD/NAD(P)-binding domain"/>
    <property type="match status" value="1"/>
</dbReference>
<evidence type="ECO:0000256" key="5">
    <source>
        <dbReference type="ARBA" id="ARBA00023002"/>
    </source>
</evidence>
<evidence type="ECO:0000259" key="8">
    <source>
        <dbReference type="Pfam" id="PF01494"/>
    </source>
</evidence>
<dbReference type="AlphaFoldDB" id="A0A7C8IM24"/>
<keyword evidence="10" id="KW-1185">Reference proteome</keyword>
<dbReference type="InterPro" id="IPR050493">
    <property type="entry name" value="FAD-dep_Monooxygenase_BioMet"/>
</dbReference>
<dbReference type="GO" id="GO:0004497">
    <property type="term" value="F:monooxygenase activity"/>
    <property type="evidence" value="ECO:0007669"/>
    <property type="project" value="UniProtKB-KW"/>
</dbReference>
<organism evidence="9 10">
    <name type="scientific">Massariosphaeria phaeospora</name>
    <dbReference type="NCBI Taxonomy" id="100035"/>
    <lineage>
        <taxon>Eukaryota</taxon>
        <taxon>Fungi</taxon>
        <taxon>Dikarya</taxon>
        <taxon>Ascomycota</taxon>
        <taxon>Pezizomycotina</taxon>
        <taxon>Dothideomycetes</taxon>
        <taxon>Pleosporomycetidae</taxon>
        <taxon>Pleosporales</taxon>
        <taxon>Pleosporales incertae sedis</taxon>
        <taxon>Massariosphaeria</taxon>
    </lineage>
</organism>
<evidence type="ECO:0000313" key="9">
    <source>
        <dbReference type="EMBL" id="KAF2877630.1"/>
    </source>
</evidence>
<keyword evidence="3" id="KW-0285">Flavoprotein</keyword>
<evidence type="ECO:0008006" key="11">
    <source>
        <dbReference type="Google" id="ProtNLM"/>
    </source>
</evidence>
<comment type="caution">
    <text evidence="9">The sequence shown here is derived from an EMBL/GenBank/DDBJ whole genome shotgun (WGS) entry which is preliminary data.</text>
</comment>
<dbReference type="PANTHER" id="PTHR13789">
    <property type="entry name" value="MONOOXYGENASE"/>
    <property type="match status" value="1"/>
</dbReference>
<evidence type="ECO:0000256" key="3">
    <source>
        <dbReference type="ARBA" id="ARBA00022630"/>
    </source>
</evidence>
<evidence type="ECO:0000256" key="1">
    <source>
        <dbReference type="ARBA" id="ARBA00001974"/>
    </source>
</evidence>
<sequence>MPHALTSRDSTMESRPVGSYEPTGIDVLIIGTGLAGLVAALECKRKGHNVRVLERNADINTAGDMYFMGLSATRFFKHWPELKEEYTRISLRNAWIETFKHSGEVIIPPKKVADRLRAQGLNPDTPPGEFQMRPLVYKMFVNAVEKQGVSVEFNRRVVDYFEDEKTGKGGCETDDGKRYEADVVIAADGVGSKSQKLVGGQVRARPSGRAMWRAAFPIEVLDKNPEVKEFFKMMPNKESIVRTWLGPSTYALTLTREDVMVWIMNHDVTGTEKENWNNTIDAEEVLEGMDKMPGMEKVKWAPIFKDLVALTPPNTIVNFELLWRNPQPSWTSPGARVVQIGDAAHSYLPASGNGATQAIEDAISIASCLQIGGKENIPQSVRAHIRFRFIRNACAQKLGFSNAELLQDTDWDKVALDPRRAAPKLPKWVWGHDPEAYAYENYWKAVESMKKGVKMEDETAFEPNYPKGYHYTPWSIEQVMEDMRAGRPVELGEGDWE</sequence>
<dbReference type="InterPro" id="IPR002938">
    <property type="entry name" value="FAD-bd"/>
</dbReference>
<dbReference type="InterPro" id="IPR036188">
    <property type="entry name" value="FAD/NAD-bd_sf"/>
</dbReference>
<feature type="domain" description="FAD-dependent oxidoreductase 2 FAD-binding" evidence="7">
    <location>
        <begin position="26"/>
        <end position="57"/>
    </location>
</feature>
<keyword evidence="6" id="KW-0503">Monooxygenase</keyword>
<dbReference type="SUPFAM" id="SSF54373">
    <property type="entry name" value="FAD-linked reductases, C-terminal domain"/>
    <property type="match status" value="1"/>
</dbReference>
<evidence type="ECO:0000259" key="7">
    <source>
        <dbReference type="Pfam" id="PF00890"/>
    </source>
</evidence>
<dbReference type="EMBL" id="JAADJZ010000002">
    <property type="protein sequence ID" value="KAF2877630.1"/>
    <property type="molecule type" value="Genomic_DNA"/>
</dbReference>
<dbReference type="Pfam" id="PF00890">
    <property type="entry name" value="FAD_binding_2"/>
    <property type="match status" value="1"/>
</dbReference>